<dbReference type="PROSITE" id="PS00041">
    <property type="entry name" value="HTH_ARAC_FAMILY_1"/>
    <property type="match status" value="1"/>
</dbReference>
<evidence type="ECO:0000256" key="2">
    <source>
        <dbReference type="ARBA" id="ARBA00023125"/>
    </source>
</evidence>
<evidence type="ECO:0000313" key="8">
    <source>
        <dbReference type="Proteomes" id="UP001162889"/>
    </source>
</evidence>
<dbReference type="GO" id="GO:0043565">
    <property type="term" value="F:sequence-specific DNA binding"/>
    <property type="evidence" value="ECO:0007669"/>
    <property type="project" value="InterPro"/>
</dbReference>
<dbReference type="Proteomes" id="UP001155901">
    <property type="component" value="Unassembled WGS sequence"/>
</dbReference>
<evidence type="ECO:0000313" key="6">
    <source>
        <dbReference type="EMBL" id="MCP2009235.1"/>
    </source>
</evidence>
<reference evidence="6" key="2">
    <citation type="submission" date="2022-03" db="EMBL/GenBank/DDBJ databases">
        <title>Genome Encyclopedia of Bacteria and Archaea VI: Functional Genomics of Type Strains.</title>
        <authorList>
            <person name="Whitman W."/>
        </authorList>
    </citation>
    <scope>NUCLEOTIDE SEQUENCE</scope>
    <source>
        <strain evidence="6">HSC-15S17</strain>
    </source>
</reference>
<dbReference type="InterPro" id="IPR018062">
    <property type="entry name" value="HTH_AraC-typ_CS"/>
</dbReference>
<keyword evidence="3" id="KW-0804">Transcription</keyword>
<dbReference type="PANTHER" id="PTHR46796">
    <property type="entry name" value="HTH-TYPE TRANSCRIPTIONAL ACTIVATOR RHAS-RELATED"/>
    <property type="match status" value="1"/>
</dbReference>
<dbReference type="PROSITE" id="PS01124">
    <property type="entry name" value="HTH_ARAC_FAMILY_2"/>
    <property type="match status" value="1"/>
</dbReference>
<sequence>MDQLTQTFGWDNSDALKECFRRSGATEPLRACIGPLPLSGAVIVRWTADDADTAIRSIVPHPDSYRIAIQLEPQQSEVWNDSAPVWSGVIGANRFRVCMPGAQGRWLRLSGCDIVNIFVPTATVRSMAASCGQSLSTLSSNWIAPDRVVMDLTLKLLDADTLAGDWAPQFRDHLTSALVAYLLQQHAQLPAASATSSLAGSRLQKILTYMAERLAEEIAVVDMAEACAMSASHFSREFHKSVGMPPHQYLMKLRIERARELLVGGDARIIDVALDLGFSNASHFSRAFARRYGVAPAAFRQLARDVQTEACSVAD</sequence>
<dbReference type="GO" id="GO:0003700">
    <property type="term" value="F:DNA-binding transcription factor activity"/>
    <property type="evidence" value="ECO:0007669"/>
    <property type="project" value="InterPro"/>
</dbReference>
<evidence type="ECO:0000256" key="3">
    <source>
        <dbReference type="ARBA" id="ARBA00023163"/>
    </source>
</evidence>
<dbReference type="AlphaFoldDB" id="A0AA41HHC3"/>
<protein>
    <submittedName>
        <fullName evidence="5">AraC family transcriptional regulator</fullName>
    </submittedName>
</protein>
<dbReference type="EMBL" id="JAHTGR010000018">
    <property type="protein sequence ID" value="MBV6324529.1"/>
    <property type="molecule type" value="Genomic_DNA"/>
</dbReference>
<dbReference type="Proteomes" id="UP001162889">
    <property type="component" value="Unassembled WGS sequence"/>
</dbReference>
<accession>A0AA41HHC3</accession>
<comment type="caution">
    <text evidence="5">The sequence shown here is derived from an EMBL/GenBank/DDBJ whole genome shotgun (WGS) entry which is preliminary data.</text>
</comment>
<organism evidence="5 7">
    <name type="scientific">Duganella violaceipulchra</name>
    <dbReference type="NCBI Taxonomy" id="2849652"/>
    <lineage>
        <taxon>Bacteria</taxon>
        <taxon>Pseudomonadati</taxon>
        <taxon>Pseudomonadota</taxon>
        <taxon>Betaproteobacteria</taxon>
        <taxon>Burkholderiales</taxon>
        <taxon>Oxalobacteraceae</taxon>
        <taxon>Telluria group</taxon>
        <taxon>Duganella</taxon>
    </lineage>
</organism>
<evidence type="ECO:0000313" key="7">
    <source>
        <dbReference type="Proteomes" id="UP001155901"/>
    </source>
</evidence>
<dbReference type="InterPro" id="IPR018060">
    <property type="entry name" value="HTH_AraC"/>
</dbReference>
<gene>
    <name evidence="5" type="ORF">KVP70_26735</name>
    <name evidence="6" type="ORF">L1274_002948</name>
</gene>
<dbReference type="EMBL" id="JALJZU010000005">
    <property type="protein sequence ID" value="MCP2009235.1"/>
    <property type="molecule type" value="Genomic_DNA"/>
</dbReference>
<evidence type="ECO:0000313" key="5">
    <source>
        <dbReference type="EMBL" id="MBV6324529.1"/>
    </source>
</evidence>
<dbReference type="InterPro" id="IPR050204">
    <property type="entry name" value="AraC_XylS_family_regulators"/>
</dbReference>
<dbReference type="SMART" id="SM00342">
    <property type="entry name" value="HTH_ARAC"/>
    <property type="match status" value="1"/>
</dbReference>
<proteinExistence type="predicted"/>
<evidence type="ECO:0000256" key="1">
    <source>
        <dbReference type="ARBA" id="ARBA00023015"/>
    </source>
</evidence>
<evidence type="ECO:0000259" key="4">
    <source>
        <dbReference type="PROSITE" id="PS01124"/>
    </source>
</evidence>
<keyword evidence="8" id="KW-1185">Reference proteome</keyword>
<feature type="domain" description="HTH araC/xylS-type" evidence="4">
    <location>
        <begin position="204"/>
        <end position="302"/>
    </location>
</feature>
<dbReference type="Pfam" id="PF12833">
    <property type="entry name" value="HTH_18"/>
    <property type="match status" value="1"/>
</dbReference>
<keyword evidence="1" id="KW-0805">Transcription regulation</keyword>
<dbReference type="PANTHER" id="PTHR46796:SF6">
    <property type="entry name" value="ARAC SUBFAMILY"/>
    <property type="match status" value="1"/>
</dbReference>
<keyword evidence="2" id="KW-0238">DNA-binding</keyword>
<dbReference type="RefSeq" id="WP_217945450.1">
    <property type="nucleotide sequence ID" value="NZ_JAHTGR010000018.1"/>
</dbReference>
<reference evidence="5" key="1">
    <citation type="submission" date="2021-07" db="EMBL/GenBank/DDBJ databases">
        <title>Characterization of violacein-producing bacteria and related species.</title>
        <authorList>
            <person name="Wilson H.S."/>
            <person name="De Leon M.E."/>
        </authorList>
    </citation>
    <scope>NUCLEOTIDE SEQUENCE</scope>
    <source>
        <strain evidence="5">HSC-15S17</strain>
    </source>
</reference>
<name>A0AA41HHC3_9BURK</name>